<dbReference type="Proteomes" id="UP000492821">
    <property type="component" value="Unassembled WGS sequence"/>
</dbReference>
<keyword evidence="9 12" id="KW-0472">Membrane</keyword>
<dbReference type="WBParaSite" id="Pan_g2608.t1">
    <property type="protein sequence ID" value="Pan_g2608.t1"/>
    <property type="gene ID" value="Pan_g2608"/>
</dbReference>
<dbReference type="Gene3D" id="1.20.1300.10">
    <property type="entry name" value="Fumarate reductase/succinate dehydrogenase, transmembrane subunit"/>
    <property type="match status" value="1"/>
</dbReference>
<evidence type="ECO:0000256" key="8">
    <source>
        <dbReference type="ARBA" id="ARBA00023128"/>
    </source>
</evidence>
<protein>
    <recommendedName>
        <fullName evidence="12">Succinate dehydrogenase [ubiquinone] cytochrome b small subunit</fullName>
    </recommendedName>
</protein>
<dbReference type="PANTHER" id="PTHR13337">
    <property type="entry name" value="SUCCINATE DEHYDROGENASE"/>
    <property type="match status" value="1"/>
</dbReference>
<comment type="function">
    <text evidence="12">Membrane-anchoring subunit of succinate dehydrogenase (SDH) that is involved in complex II of the mitochondrial electron transport chain and is responsible for transferring electrons from succinate to ubiquinone (coenzyme Q).</text>
</comment>
<feature type="transmembrane region" description="Helical" evidence="12">
    <location>
        <begin position="109"/>
        <end position="128"/>
    </location>
</feature>
<dbReference type="PANTHER" id="PTHR13337:SF2">
    <property type="entry name" value="SUCCINATE DEHYDROGENASE [UBIQUINONE] CYTOCHROME B SMALL SUBUNIT, MITOCHONDRIAL"/>
    <property type="match status" value="1"/>
</dbReference>
<evidence type="ECO:0000256" key="2">
    <source>
        <dbReference type="ARBA" id="ARBA00007294"/>
    </source>
</evidence>
<dbReference type="GO" id="GO:0020037">
    <property type="term" value="F:heme binding"/>
    <property type="evidence" value="ECO:0007669"/>
    <property type="project" value="TreeGrafter"/>
</dbReference>
<keyword evidence="8 12" id="KW-0496">Mitochondrion</keyword>
<evidence type="ECO:0000256" key="12">
    <source>
        <dbReference type="RuleBase" id="RU364031"/>
    </source>
</evidence>
<dbReference type="GO" id="GO:0005743">
    <property type="term" value="C:mitochondrial inner membrane"/>
    <property type="evidence" value="ECO:0007669"/>
    <property type="project" value="UniProtKB-SubCell"/>
</dbReference>
<name>A0A7E4VUN3_PANRE</name>
<reference evidence="14" key="1">
    <citation type="journal article" date="2013" name="Genetics">
        <title>The draft genome and transcriptome of Panagrellus redivivus are shaped by the harsh demands of a free-living lifestyle.</title>
        <authorList>
            <person name="Srinivasan J."/>
            <person name="Dillman A.R."/>
            <person name="Macchietto M.G."/>
            <person name="Heikkinen L."/>
            <person name="Lakso M."/>
            <person name="Fracchia K.M."/>
            <person name="Antoshechkin I."/>
            <person name="Mortazavi A."/>
            <person name="Wong G."/>
            <person name="Sternberg P.W."/>
        </authorList>
    </citation>
    <scope>NUCLEOTIDE SEQUENCE [LARGE SCALE GENOMIC DNA]</scope>
    <source>
        <strain evidence="14">MT8872</strain>
    </source>
</reference>
<dbReference type="GO" id="GO:0006121">
    <property type="term" value="P:mitochondrial electron transport, succinate to ubiquinone"/>
    <property type="evidence" value="ECO:0007669"/>
    <property type="project" value="TreeGrafter"/>
</dbReference>
<evidence type="ECO:0000256" key="7">
    <source>
        <dbReference type="ARBA" id="ARBA00022989"/>
    </source>
</evidence>
<keyword evidence="11" id="KW-0408">Iron</keyword>
<feature type="binding site" description="axial binding residue" evidence="11">
    <location>
        <position position="84"/>
    </location>
    <ligand>
        <name>heme b</name>
        <dbReference type="ChEBI" id="CHEBI:60344"/>
        <note>ligand shared with SDHC</note>
    </ligand>
    <ligandPart>
        <name>Fe</name>
        <dbReference type="ChEBI" id="CHEBI:18248"/>
    </ligandPart>
</feature>
<evidence type="ECO:0000256" key="4">
    <source>
        <dbReference type="ARBA" id="ARBA00022692"/>
    </source>
</evidence>
<evidence type="ECO:0000256" key="13">
    <source>
        <dbReference type="SAM" id="SignalP"/>
    </source>
</evidence>
<evidence type="ECO:0000256" key="1">
    <source>
        <dbReference type="ARBA" id="ARBA00004448"/>
    </source>
</evidence>
<evidence type="ECO:0000256" key="5">
    <source>
        <dbReference type="ARBA" id="ARBA00022792"/>
    </source>
</evidence>
<evidence type="ECO:0000256" key="3">
    <source>
        <dbReference type="ARBA" id="ARBA00022448"/>
    </source>
</evidence>
<keyword evidence="6 12" id="KW-0809">Transit peptide</keyword>
<accession>A0A7E4VUN3</accession>
<proteinExistence type="inferred from homology"/>
<evidence type="ECO:0000313" key="15">
    <source>
        <dbReference type="WBParaSite" id="Pan_g2608.t1"/>
    </source>
</evidence>
<organism evidence="14 15">
    <name type="scientific">Panagrellus redivivus</name>
    <name type="common">Microworm</name>
    <dbReference type="NCBI Taxonomy" id="6233"/>
    <lineage>
        <taxon>Eukaryota</taxon>
        <taxon>Metazoa</taxon>
        <taxon>Ecdysozoa</taxon>
        <taxon>Nematoda</taxon>
        <taxon>Chromadorea</taxon>
        <taxon>Rhabditida</taxon>
        <taxon>Tylenchina</taxon>
        <taxon>Panagrolaimomorpha</taxon>
        <taxon>Panagrolaimoidea</taxon>
        <taxon>Panagrolaimidae</taxon>
        <taxon>Panagrellus</taxon>
    </lineage>
</organism>
<evidence type="ECO:0000313" key="14">
    <source>
        <dbReference type="Proteomes" id="UP000492821"/>
    </source>
</evidence>
<evidence type="ECO:0000256" key="9">
    <source>
        <dbReference type="ARBA" id="ARBA00023136"/>
    </source>
</evidence>
<keyword evidence="5 12" id="KW-0999">Mitochondrion inner membrane</keyword>
<dbReference type="SUPFAM" id="SSF81343">
    <property type="entry name" value="Fumarate reductase respiratory complex transmembrane subunits"/>
    <property type="match status" value="1"/>
</dbReference>
<feature type="transmembrane region" description="Helical" evidence="12">
    <location>
        <begin position="75"/>
        <end position="97"/>
    </location>
</feature>
<keyword evidence="12" id="KW-0816">Tricarboxylic acid cycle</keyword>
<dbReference type="Pfam" id="PF05328">
    <property type="entry name" value="CybS"/>
    <property type="match status" value="1"/>
</dbReference>
<keyword evidence="14" id="KW-1185">Reference proteome</keyword>
<dbReference type="GO" id="GO:0046872">
    <property type="term" value="F:metal ion binding"/>
    <property type="evidence" value="ECO:0007669"/>
    <property type="project" value="UniProtKB-KW"/>
</dbReference>
<dbReference type="CDD" id="cd03496">
    <property type="entry name" value="SQR_TypeC_CybS"/>
    <property type="match status" value="1"/>
</dbReference>
<keyword evidence="7 12" id="KW-1133">Transmembrane helix</keyword>
<dbReference type="InterPro" id="IPR007992">
    <property type="entry name" value="CybS"/>
</dbReference>
<comment type="similarity">
    <text evidence="2 12">Belongs to the CybS family.</text>
</comment>
<comment type="subcellular location">
    <subcellularLocation>
        <location evidence="1 12">Mitochondrion inner membrane</location>
        <topology evidence="1 12">Multi-pass membrane protein</topology>
    </subcellularLocation>
</comment>
<keyword evidence="4 12" id="KW-0812">Transmembrane</keyword>
<dbReference type="GO" id="GO:0006099">
    <property type="term" value="P:tricarboxylic acid cycle"/>
    <property type="evidence" value="ECO:0007669"/>
    <property type="project" value="UniProtKB-KW"/>
</dbReference>
<keyword evidence="13" id="KW-0732">Signal</keyword>
<feature type="signal peptide" evidence="13">
    <location>
        <begin position="1"/>
        <end position="19"/>
    </location>
</feature>
<dbReference type="InterPro" id="IPR034804">
    <property type="entry name" value="SQR/QFR_C/D"/>
</dbReference>
<feature type="chain" id="PRO_5028842551" description="Succinate dehydrogenase [ubiquinone] cytochrome b small subunit" evidence="13">
    <location>
        <begin position="20"/>
        <end position="145"/>
    </location>
</feature>
<sequence length="145" mass="15687">MSLSRAALPMLRLRASALAASAVAPRQIRLSTTDVTPGKPMGHNAQHFKLERYFAAAMVPLLPASYFIHGTAMDFVLSTAVALHIHWGIVAVVNDYGRPIVIGEKAAKLAVPFAYVLSILLFAGLLHFNTNDVGLTRAFELVFSL</sequence>
<keyword evidence="12" id="KW-0349">Heme</keyword>
<feature type="binding site" evidence="10">
    <location>
        <position position="96"/>
    </location>
    <ligand>
        <name>a ubiquinone</name>
        <dbReference type="ChEBI" id="CHEBI:16389"/>
        <note>ligand shared with IP/SDHB</note>
    </ligand>
</feature>
<reference evidence="15" key="2">
    <citation type="submission" date="2020-10" db="UniProtKB">
        <authorList>
            <consortium name="WormBaseParasite"/>
        </authorList>
    </citation>
    <scope>IDENTIFICATION</scope>
</reference>
<keyword evidence="12" id="KW-0249">Electron transport</keyword>
<evidence type="ECO:0000256" key="6">
    <source>
        <dbReference type="ARBA" id="ARBA00022946"/>
    </source>
</evidence>
<evidence type="ECO:0000256" key="11">
    <source>
        <dbReference type="PIRSR" id="PIRSR607992-2"/>
    </source>
</evidence>
<keyword evidence="3 12" id="KW-0813">Transport</keyword>
<comment type="caution">
    <text evidence="12">Lacks conserved residue(s) required for the propagation of feature annotation.</text>
</comment>
<keyword evidence="11 12" id="KW-0479">Metal-binding</keyword>
<evidence type="ECO:0000256" key="10">
    <source>
        <dbReference type="PIRSR" id="PIRSR607992-1"/>
    </source>
</evidence>
<dbReference type="GO" id="GO:0048039">
    <property type="term" value="F:ubiquinone binding"/>
    <property type="evidence" value="ECO:0007669"/>
    <property type="project" value="TreeGrafter"/>
</dbReference>
<dbReference type="AlphaFoldDB" id="A0A7E4VUN3"/>